<comment type="catalytic activity">
    <reaction evidence="1">
        <text>ATP + protein L-histidine = ADP + protein N-phospho-L-histidine.</text>
        <dbReference type="EC" id="2.7.13.3"/>
    </reaction>
</comment>
<dbReference type="InterPro" id="IPR050736">
    <property type="entry name" value="Sensor_HK_Regulatory"/>
</dbReference>
<dbReference type="SMART" id="SM00388">
    <property type="entry name" value="HisKA"/>
    <property type="match status" value="1"/>
</dbReference>
<organism evidence="8 9">
    <name type="scientific">Alkaliphilus flagellatus</name>
    <dbReference type="NCBI Taxonomy" id="2841507"/>
    <lineage>
        <taxon>Bacteria</taxon>
        <taxon>Bacillati</taxon>
        <taxon>Bacillota</taxon>
        <taxon>Clostridia</taxon>
        <taxon>Peptostreptococcales</taxon>
        <taxon>Natronincolaceae</taxon>
        <taxon>Alkaliphilus</taxon>
    </lineage>
</organism>
<feature type="domain" description="Histidine kinase" evidence="7">
    <location>
        <begin position="93"/>
        <end position="304"/>
    </location>
</feature>
<comment type="caution">
    <text evidence="8">The sequence shown here is derived from an EMBL/GenBank/DDBJ whole genome shotgun (WGS) entry which is preliminary data.</text>
</comment>
<dbReference type="PANTHER" id="PTHR43711:SF26">
    <property type="entry name" value="SENSOR HISTIDINE KINASE RCSC"/>
    <property type="match status" value="1"/>
</dbReference>
<evidence type="ECO:0000313" key="9">
    <source>
        <dbReference type="Proteomes" id="UP000779508"/>
    </source>
</evidence>
<evidence type="ECO:0000313" key="8">
    <source>
        <dbReference type="EMBL" id="MBU5675097.1"/>
    </source>
</evidence>
<keyword evidence="4 8" id="KW-0418">Kinase</keyword>
<dbReference type="InterPro" id="IPR005467">
    <property type="entry name" value="His_kinase_dom"/>
</dbReference>
<keyword evidence="6" id="KW-0472">Membrane</keyword>
<dbReference type="Pfam" id="PF02518">
    <property type="entry name" value="HATPase_c"/>
    <property type="match status" value="1"/>
</dbReference>
<reference evidence="8 9" key="1">
    <citation type="submission" date="2021-06" db="EMBL/GenBank/DDBJ databases">
        <authorList>
            <person name="Sun Q."/>
            <person name="Li D."/>
        </authorList>
    </citation>
    <scope>NUCLEOTIDE SEQUENCE [LARGE SCALE GENOMIC DNA]</scope>
    <source>
        <strain evidence="8 9">MSJ-5</strain>
    </source>
</reference>
<accession>A0ABS6FXZ5</accession>
<evidence type="ECO:0000256" key="4">
    <source>
        <dbReference type="ARBA" id="ARBA00022777"/>
    </source>
</evidence>
<dbReference type="InterPro" id="IPR003594">
    <property type="entry name" value="HATPase_dom"/>
</dbReference>
<evidence type="ECO:0000259" key="7">
    <source>
        <dbReference type="PROSITE" id="PS50109"/>
    </source>
</evidence>
<evidence type="ECO:0000256" key="6">
    <source>
        <dbReference type="SAM" id="Phobius"/>
    </source>
</evidence>
<dbReference type="EMBL" id="JAHLQK010000001">
    <property type="protein sequence ID" value="MBU5675097.1"/>
    <property type="molecule type" value="Genomic_DNA"/>
</dbReference>
<dbReference type="InterPro" id="IPR003661">
    <property type="entry name" value="HisK_dim/P_dom"/>
</dbReference>
<evidence type="ECO:0000256" key="2">
    <source>
        <dbReference type="ARBA" id="ARBA00012438"/>
    </source>
</evidence>
<sequence>MDKIDAIFIACAIISIIIAIVFVFIYQYKMKSTINKLNHMLEDAINGSFSESTYDESSLSALEAKLNRFLSISLSSENNLVAEKGRIKALISDISHQTKTPIANILLYSQLLIEQEKIPNECHDIINQITGQSEKLNFLIQALVKTSRLETGIISVVPKSDSVLDLLSSVCNEVKKKAEEKNITVQITCEDSFAVFDKKWTEEALYNILDNAVKYTPNGGNISVACISYEMFCRIDIVDSGIGIAEQDITSIFKRFYRSIEVNQYEGVGIGLFLAREIITAQGGYIKVSSTIGKGSTFSVFLPK</sequence>
<keyword evidence="9" id="KW-1185">Reference proteome</keyword>
<dbReference type="GO" id="GO:0016301">
    <property type="term" value="F:kinase activity"/>
    <property type="evidence" value="ECO:0007669"/>
    <property type="project" value="UniProtKB-KW"/>
</dbReference>
<dbReference type="PROSITE" id="PS50109">
    <property type="entry name" value="HIS_KIN"/>
    <property type="match status" value="1"/>
</dbReference>
<name>A0ABS6FXZ5_9FIRM</name>
<dbReference type="Proteomes" id="UP000779508">
    <property type="component" value="Unassembled WGS sequence"/>
</dbReference>
<dbReference type="EC" id="2.7.13.3" evidence="2"/>
<dbReference type="PANTHER" id="PTHR43711">
    <property type="entry name" value="TWO-COMPONENT HISTIDINE KINASE"/>
    <property type="match status" value="1"/>
</dbReference>
<keyword evidence="3" id="KW-0808">Transferase</keyword>
<evidence type="ECO:0000256" key="3">
    <source>
        <dbReference type="ARBA" id="ARBA00022679"/>
    </source>
</evidence>
<evidence type="ECO:0000256" key="5">
    <source>
        <dbReference type="ARBA" id="ARBA00023012"/>
    </source>
</evidence>
<gene>
    <name evidence="8" type="ORF">KQI88_01535</name>
</gene>
<dbReference type="SMART" id="SM00387">
    <property type="entry name" value="HATPase_c"/>
    <property type="match status" value="1"/>
</dbReference>
<proteinExistence type="predicted"/>
<keyword evidence="6" id="KW-1133">Transmembrane helix</keyword>
<dbReference type="RefSeq" id="WP_216414600.1">
    <property type="nucleotide sequence ID" value="NZ_JAHLQK010000001.1"/>
</dbReference>
<feature type="transmembrane region" description="Helical" evidence="6">
    <location>
        <begin position="6"/>
        <end position="26"/>
    </location>
</feature>
<dbReference type="CDD" id="cd00082">
    <property type="entry name" value="HisKA"/>
    <property type="match status" value="1"/>
</dbReference>
<dbReference type="Pfam" id="PF00512">
    <property type="entry name" value="HisKA"/>
    <property type="match status" value="1"/>
</dbReference>
<keyword evidence="5" id="KW-0902">Two-component regulatory system</keyword>
<protein>
    <recommendedName>
        <fullName evidence="2">histidine kinase</fullName>
        <ecNumber evidence="2">2.7.13.3</ecNumber>
    </recommendedName>
</protein>
<evidence type="ECO:0000256" key="1">
    <source>
        <dbReference type="ARBA" id="ARBA00000085"/>
    </source>
</evidence>
<keyword evidence="6" id="KW-0812">Transmembrane</keyword>